<dbReference type="EMBL" id="CH445335">
    <property type="protein sequence ID" value="EAT84800.1"/>
    <property type="molecule type" value="Genomic_DNA"/>
</dbReference>
<dbReference type="Proteomes" id="UP000001055">
    <property type="component" value="Unassembled WGS sequence"/>
</dbReference>
<reference evidence="2" key="1">
    <citation type="journal article" date="2007" name="Plant Cell">
        <title>Dothideomycete-plant interactions illuminated by genome sequencing and EST analysis of the wheat pathogen Stagonospora nodorum.</title>
        <authorList>
            <person name="Hane J.K."/>
            <person name="Lowe R.G."/>
            <person name="Solomon P.S."/>
            <person name="Tan K.C."/>
            <person name="Schoch C.L."/>
            <person name="Spatafora J.W."/>
            <person name="Crous P.W."/>
            <person name="Kodira C."/>
            <person name="Birren B.W."/>
            <person name="Galagan J.E."/>
            <person name="Torriani S.F."/>
            <person name="McDonald B.A."/>
            <person name="Oliver R.P."/>
        </authorList>
    </citation>
    <scope>NUCLEOTIDE SEQUENCE [LARGE SCALE GENOMIC DNA]</scope>
    <source>
        <strain evidence="2">SN15 / ATCC MYA-4574 / FGSC 10173</strain>
    </source>
</reference>
<dbReference type="AlphaFoldDB" id="Q0ULN0"/>
<name>Q0ULN0_PHANO</name>
<accession>Q0ULN0</accession>
<dbReference type="InParanoid" id="Q0ULN0"/>
<dbReference type="KEGG" id="pno:SNOG_07334"/>
<organism evidence="1 2">
    <name type="scientific">Phaeosphaeria nodorum (strain SN15 / ATCC MYA-4574 / FGSC 10173)</name>
    <name type="common">Glume blotch fungus</name>
    <name type="synonym">Parastagonospora nodorum</name>
    <dbReference type="NCBI Taxonomy" id="321614"/>
    <lineage>
        <taxon>Eukaryota</taxon>
        <taxon>Fungi</taxon>
        <taxon>Dikarya</taxon>
        <taxon>Ascomycota</taxon>
        <taxon>Pezizomycotina</taxon>
        <taxon>Dothideomycetes</taxon>
        <taxon>Pleosporomycetidae</taxon>
        <taxon>Pleosporales</taxon>
        <taxon>Pleosporineae</taxon>
        <taxon>Phaeosphaeriaceae</taxon>
        <taxon>Parastagonospora</taxon>
    </lineage>
</organism>
<gene>
    <name evidence="1" type="ORF">SNOG_07334</name>
</gene>
<evidence type="ECO:0000313" key="1">
    <source>
        <dbReference type="EMBL" id="EAT84800.1"/>
    </source>
</evidence>
<evidence type="ECO:0000313" key="2">
    <source>
        <dbReference type="Proteomes" id="UP000001055"/>
    </source>
</evidence>
<sequence length="66" mass="7247">MSYPDEPEDSLVHEATWDNIIAEGFPTAATPPSASPQDYEFAQSSIARQYTKAYPTFPSIIAVPMP</sequence>
<dbReference type="RefSeq" id="XP_001797673.1">
    <property type="nucleotide sequence ID" value="XM_001797621.1"/>
</dbReference>
<protein>
    <submittedName>
        <fullName evidence="1">Uncharacterized protein</fullName>
    </submittedName>
</protein>
<dbReference type="HOGENOM" id="CLU_2832001_0_0_1"/>
<proteinExistence type="predicted"/>
<dbReference type="GeneID" id="5974566"/>